<dbReference type="PANTHER" id="PTHR43808:SF27">
    <property type="entry name" value="PROTEIN ROCB"/>
    <property type="match status" value="1"/>
</dbReference>
<name>A0A847J1V0_9LACT</name>
<evidence type="ECO:0000313" key="1">
    <source>
        <dbReference type="EMBL" id="NLH35327.1"/>
    </source>
</evidence>
<comment type="caution">
    <text evidence="1">The sequence shown here is derived from an EMBL/GenBank/DDBJ whole genome shotgun (WGS) entry which is preliminary data.</text>
</comment>
<gene>
    <name evidence="1" type="ORF">GX453_04790</name>
</gene>
<organism evidence="1 2">
    <name type="scientific">Pseudolactococcus chungangensis</name>
    <dbReference type="NCBI Taxonomy" id="451457"/>
    <lineage>
        <taxon>Bacteria</taxon>
        <taxon>Bacillati</taxon>
        <taxon>Bacillota</taxon>
        <taxon>Bacilli</taxon>
        <taxon>Lactobacillales</taxon>
        <taxon>Streptococcaceae</taxon>
        <taxon>Pseudolactococcus</taxon>
    </lineage>
</organism>
<proteinExistence type="predicted"/>
<dbReference type="PANTHER" id="PTHR43808">
    <property type="entry name" value="ACETYLORNITHINE DEACETYLASE"/>
    <property type="match status" value="1"/>
</dbReference>
<dbReference type="EMBL" id="JAAYVO010000059">
    <property type="protein sequence ID" value="NLH35327.1"/>
    <property type="molecule type" value="Genomic_DNA"/>
</dbReference>
<dbReference type="InterPro" id="IPR050072">
    <property type="entry name" value="Peptidase_M20A"/>
</dbReference>
<dbReference type="AlphaFoldDB" id="A0A847J1V0"/>
<dbReference type="InterPro" id="IPR012166">
    <property type="entry name" value="Uncharacterised_RocB"/>
</dbReference>
<sequence length="546" mass="61358">MYEQLKGKSQVEQIEIIARDLVATISVNGTDGEVTIADKIFDILSSFPYFKANPTNLWTSQLSGDALGRKNVFAFLTVADTHKTVIYHSHMDTVGIEDYGAIAELAGDSDALCAYFSTFSEDPEVQADAQSGDYLFGRGMLDMKSGVAVNLVNILYFSEHMDVLPGNLFLSVNPVEENDHTGIIEATHEIKQLQSKGYEFVTAINTDFVSPLYKGDQTRYVYTGAAGKILPCFYIKGRETHVGSTLQGIDPTLISSAINIEINTNLDLCESIFDEEIVPSSALLQRDCKDFYNVQTAKTAQLYFNTFLYEQSAKQVLAKFANVAQSAITSVCDNYKLRLSRYQTSIGISTETDIKVDFYRFSQYCQYLDDKGYDSQALIADFINEQGALDRRQAGFDLINYLELKTGEDTPKVILFLAPPFCPHNFIDEDSRVNQVLDTVLADFSDTETFKKRRFFPYLSDSSYLAMRETADEIKDMLTDFPMSDTIYPVPFDTIRSLAIPAIDLGVYGKGAHTWKERLYKPYSYGVLPELIRSFTKRMLEGEKQA</sequence>
<dbReference type="PIRSF" id="PIRSF010386">
    <property type="entry name" value="RocB"/>
    <property type="match status" value="1"/>
</dbReference>
<dbReference type="Proteomes" id="UP000559962">
    <property type="component" value="Unassembled WGS sequence"/>
</dbReference>
<reference evidence="1 2" key="1">
    <citation type="journal article" date="2020" name="Biotechnol. Biofuels">
        <title>New insights from the biogas microbiome by comprehensive genome-resolved metagenomics of nearly 1600 species originating from multiple anaerobic digesters.</title>
        <authorList>
            <person name="Campanaro S."/>
            <person name="Treu L."/>
            <person name="Rodriguez-R L.M."/>
            <person name="Kovalovszki A."/>
            <person name="Ziels R.M."/>
            <person name="Maus I."/>
            <person name="Zhu X."/>
            <person name="Kougias P.G."/>
            <person name="Basile A."/>
            <person name="Luo G."/>
            <person name="Schluter A."/>
            <person name="Konstantinidis K.T."/>
            <person name="Angelidaki I."/>
        </authorList>
    </citation>
    <scope>NUCLEOTIDE SEQUENCE [LARGE SCALE GENOMIC DNA]</scope>
    <source>
        <strain evidence="1">AS27yjCOA_61</strain>
    </source>
</reference>
<accession>A0A847J1V0</accession>
<protein>
    <submittedName>
        <fullName evidence="1">Peptidase M20</fullName>
    </submittedName>
</protein>
<dbReference type="Gene3D" id="3.40.630.10">
    <property type="entry name" value="Zn peptidases"/>
    <property type="match status" value="1"/>
</dbReference>
<evidence type="ECO:0000313" key="2">
    <source>
        <dbReference type="Proteomes" id="UP000559962"/>
    </source>
</evidence>
<dbReference type="SUPFAM" id="SSF53187">
    <property type="entry name" value="Zn-dependent exopeptidases"/>
    <property type="match status" value="1"/>
</dbReference>